<keyword evidence="2 4" id="KW-0732">Signal</keyword>
<dbReference type="InterPro" id="IPR029058">
    <property type="entry name" value="AB_hydrolase_fold"/>
</dbReference>
<evidence type="ECO:0000256" key="3">
    <source>
        <dbReference type="ARBA" id="ARBA00022801"/>
    </source>
</evidence>
<evidence type="ECO:0000313" key="7">
    <source>
        <dbReference type="Proteomes" id="UP000199373"/>
    </source>
</evidence>
<evidence type="ECO:0000259" key="5">
    <source>
        <dbReference type="Pfam" id="PF22244"/>
    </source>
</evidence>
<evidence type="ECO:0000256" key="2">
    <source>
        <dbReference type="ARBA" id="ARBA00022729"/>
    </source>
</evidence>
<keyword evidence="3" id="KW-0378">Hydrolase</keyword>
<feature type="chain" id="PRO_5011452356" description="4-O-methyl-glucuronoyl methylesterase-like domain-containing protein" evidence="4">
    <location>
        <begin position="20"/>
        <end position="645"/>
    </location>
</feature>
<feature type="domain" description="4-O-methyl-glucuronoyl methylesterase-like" evidence="5">
    <location>
        <begin position="121"/>
        <end position="363"/>
    </location>
</feature>
<dbReference type="AlphaFoldDB" id="A0A1I0PM58"/>
<gene>
    <name evidence="6" type="ORF">SAMN04487850_1861</name>
</gene>
<dbReference type="GO" id="GO:0052689">
    <property type="term" value="F:carboxylic ester hydrolase activity"/>
    <property type="evidence" value="ECO:0007669"/>
    <property type="project" value="UniProtKB-KW"/>
</dbReference>
<accession>A0A1I0PM58</accession>
<sequence length="645" mass="71011">MKKLSTLTLVLLTCLGASAQVLSPLSGKTRTATDIPLVYEVENTGENVHPVLPTKAEGRRIDPLPDPLEWSDGSGRATDFSDWAQRRGEIAKEIQHYEIGTKPAVASSAVTAKMDVDTLRVTVTINGEALELSATIHYPSTGEAPYPLMIGMDNISLTNTLITSRPIAYMNFSSSQVNGYSQFFDSGKREFERLYPELVGNGAYSEWAWGLSRLIDGLQQLGPEVSKIDTKHIGVTGCSYAGKMALFCGAFDERIALTIAQEPGGGGAAAWRFSRVLNKDVLNAGDSGVESLDRTDYHWFMEKLKNEYGGKDVSYLPYDHHELAAMVCPRALLMLGNPTQIWLADQSGFVSMNAAAKVWEQYGIGDRVGYSFVSDHGHCQLPETQEPEVEAYLDRFLLGKEDVNTNVRIASDFYLSTANGTKVVAPEADLDWWMGWWGVREPAEFVEQTYVPNGPAIGTKEQLPLLTNWSSSVTGDAAADGKIYSGTATFSGQWGEIGGSGWGCDVNQGTKHIITVKTSEPLPEGLQWKISLRDEFGEAQAEMYPPIQAGVNELVYELTTSYTYFAIQRYGQERLTVPFESVTREVVENTESSIRAIDNDDQKKVVSRQIYSIAGMPRKNLAKGVNICNEQLEDGHTRTKKVIVK</sequence>
<dbReference type="InterPro" id="IPR054579">
    <property type="entry name" value="GCE-like_dom"/>
</dbReference>
<protein>
    <recommendedName>
        <fullName evidence="5">4-O-methyl-glucuronoyl methylesterase-like domain-containing protein</fullName>
    </recommendedName>
</protein>
<name>A0A1I0PM58_9BACT</name>
<proteinExistence type="predicted"/>
<dbReference type="EMBL" id="FOIQ01000004">
    <property type="protein sequence ID" value="SEW15325.1"/>
    <property type="molecule type" value="Genomic_DNA"/>
</dbReference>
<dbReference type="Gene3D" id="3.40.50.1820">
    <property type="entry name" value="alpha/beta hydrolase"/>
    <property type="match status" value="1"/>
</dbReference>
<dbReference type="Pfam" id="PF22244">
    <property type="entry name" value="GCE_fung"/>
    <property type="match status" value="1"/>
</dbReference>
<evidence type="ECO:0000313" key="6">
    <source>
        <dbReference type="EMBL" id="SEW15325.1"/>
    </source>
</evidence>
<reference evidence="6 7" key="1">
    <citation type="submission" date="2016-10" db="EMBL/GenBank/DDBJ databases">
        <authorList>
            <person name="de Groot N.N."/>
        </authorList>
    </citation>
    <scope>NUCLEOTIDE SEQUENCE [LARGE SCALE GENOMIC DNA]</scope>
    <source>
        <strain evidence="6 7">TC2-24</strain>
    </source>
</reference>
<evidence type="ECO:0000256" key="4">
    <source>
        <dbReference type="SAM" id="SignalP"/>
    </source>
</evidence>
<dbReference type="SUPFAM" id="SSF53474">
    <property type="entry name" value="alpha/beta-Hydrolases"/>
    <property type="match status" value="1"/>
</dbReference>
<evidence type="ECO:0000256" key="1">
    <source>
        <dbReference type="ARBA" id="ARBA00022487"/>
    </source>
</evidence>
<keyword evidence="1" id="KW-0719">Serine esterase</keyword>
<dbReference type="Proteomes" id="UP000199373">
    <property type="component" value="Unassembled WGS sequence"/>
</dbReference>
<keyword evidence="7" id="KW-1185">Reference proteome</keyword>
<dbReference type="RefSeq" id="WP_177178417.1">
    <property type="nucleotide sequence ID" value="NZ_FOIQ01000004.1"/>
</dbReference>
<organism evidence="6 7">
    <name type="scientific">Prevotella aff. ruminicola Tc2-24</name>
    <dbReference type="NCBI Taxonomy" id="81582"/>
    <lineage>
        <taxon>Bacteria</taxon>
        <taxon>Pseudomonadati</taxon>
        <taxon>Bacteroidota</taxon>
        <taxon>Bacteroidia</taxon>
        <taxon>Bacteroidales</taxon>
        <taxon>Prevotellaceae</taxon>
        <taxon>Prevotella</taxon>
    </lineage>
</organism>
<feature type="signal peptide" evidence="4">
    <location>
        <begin position="1"/>
        <end position="19"/>
    </location>
</feature>